<dbReference type="SMART" id="SM00382">
    <property type="entry name" value="AAA"/>
    <property type="match status" value="1"/>
</dbReference>
<feature type="domain" description="AAA+ ATPase" evidence="4">
    <location>
        <begin position="99"/>
        <end position="232"/>
    </location>
</feature>
<gene>
    <name evidence="5" type="ORF">JCM21738_5591</name>
</gene>
<dbReference type="EMBL" id="BAUW01000215">
    <property type="protein sequence ID" value="GAE48452.1"/>
    <property type="molecule type" value="Genomic_DNA"/>
</dbReference>
<dbReference type="GO" id="GO:0005524">
    <property type="term" value="F:ATP binding"/>
    <property type="evidence" value="ECO:0007669"/>
    <property type="project" value="UniProtKB-KW"/>
</dbReference>
<dbReference type="AlphaFoldDB" id="W4RWI3"/>
<dbReference type="NCBIfam" id="NF038214">
    <property type="entry name" value="IS21_help_AAA"/>
    <property type="match status" value="1"/>
</dbReference>
<keyword evidence="6" id="KW-1185">Reference proteome</keyword>
<dbReference type="InterPro" id="IPR002611">
    <property type="entry name" value="IstB_ATP-bd"/>
</dbReference>
<evidence type="ECO:0000256" key="2">
    <source>
        <dbReference type="ARBA" id="ARBA00022741"/>
    </source>
</evidence>
<dbReference type="PANTHER" id="PTHR30050">
    <property type="entry name" value="CHROMOSOMAL REPLICATION INITIATOR PROTEIN DNAA"/>
    <property type="match status" value="1"/>
</dbReference>
<reference evidence="5 6" key="1">
    <citation type="submission" date="2013-12" db="EMBL/GenBank/DDBJ databases">
        <title>NBRP : Genome information of microbial organism related human and environment.</title>
        <authorList>
            <person name="Hattori M."/>
            <person name="Oshima K."/>
            <person name="Inaba H."/>
            <person name="Suda W."/>
            <person name="Sakamoto M."/>
            <person name="Iino T."/>
            <person name="Kitahara M."/>
            <person name="Oshida Y."/>
            <person name="Iida T."/>
            <person name="Kudo T."/>
            <person name="Itoh T."/>
            <person name="Ahmed I."/>
            <person name="Ohkuma M."/>
        </authorList>
    </citation>
    <scope>NUCLEOTIDE SEQUENCE [LARGE SCALE GENOMIC DNA]</scope>
    <source>
        <strain evidence="5 6">JCM 21738</strain>
    </source>
</reference>
<dbReference type="CDD" id="cd00009">
    <property type="entry name" value="AAA"/>
    <property type="match status" value="1"/>
</dbReference>
<dbReference type="PANTHER" id="PTHR30050:SF4">
    <property type="entry name" value="ATP-BINDING PROTEIN RV3427C IN INSERTION SEQUENCE-RELATED"/>
    <property type="match status" value="1"/>
</dbReference>
<comment type="similarity">
    <text evidence="1">Belongs to the IS21/IS1162 putative ATP-binding protein family.</text>
</comment>
<dbReference type="Proteomes" id="UP000018949">
    <property type="component" value="Unassembled WGS sequence"/>
</dbReference>
<dbReference type="Pfam" id="PF01695">
    <property type="entry name" value="IstB_IS21"/>
    <property type="match status" value="1"/>
</dbReference>
<dbReference type="InterPro" id="IPR047661">
    <property type="entry name" value="IstB"/>
</dbReference>
<dbReference type="InterPro" id="IPR003593">
    <property type="entry name" value="AAA+_ATPase"/>
</dbReference>
<protein>
    <submittedName>
        <fullName evidence="5">Mobile element protein</fullName>
    </submittedName>
</protein>
<sequence length="254" mass="29013">MKQLQQLQDALVSLRLSEASKELPAILAKAEKEQVSYLSFLQTLGDYERGKRDEKNMEKRLKLASFPSITPLETFNLEEQESLSRKEFNQLKELAWVEQLFNVILLGPPGVGKTHLAVGLGLEAIQMGYKVSFISMGELVHTLKTLDITRKSQTRIKRMKDSHLVIIDDLMYAAMDPREANLFFQLVNDLYNHSSIILTSNSSPKEWTEPLGDVVVATAILDRLIHRAEIISFVDDSHRMKNRRRIFNGESVQK</sequence>
<accession>W4RWI3</accession>
<dbReference type="GO" id="GO:0006260">
    <property type="term" value="P:DNA replication"/>
    <property type="evidence" value="ECO:0007669"/>
    <property type="project" value="TreeGrafter"/>
</dbReference>
<name>W4RWI3_9BACI</name>
<evidence type="ECO:0000256" key="1">
    <source>
        <dbReference type="ARBA" id="ARBA00008059"/>
    </source>
</evidence>
<evidence type="ECO:0000313" key="6">
    <source>
        <dbReference type="Proteomes" id="UP000018949"/>
    </source>
</evidence>
<dbReference type="RefSeq" id="WP_023626827.1">
    <property type="nucleotide sequence ID" value="NZ_BAUW01000215.1"/>
</dbReference>
<dbReference type="Gene3D" id="3.40.50.300">
    <property type="entry name" value="P-loop containing nucleotide triphosphate hydrolases"/>
    <property type="match status" value="1"/>
</dbReference>
<evidence type="ECO:0000313" key="5">
    <source>
        <dbReference type="EMBL" id="GAE48452.1"/>
    </source>
</evidence>
<keyword evidence="3" id="KW-0067">ATP-binding</keyword>
<dbReference type="PIRSF" id="PIRSF003073">
    <property type="entry name" value="DNAC_TnpB_IstB"/>
    <property type="match status" value="1"/>
</dbReference>
<evidence type="ECO:0000259" key="4">
    <source>
        <dbReference type="SMART" id="SM00382"/>
    </source>
</evidence>
<proteinExistence type="inferred from homology"/>
<comment type="caution">
    <text evidence="5">The sequence shown here is derived from an EMBL/GenBank/DDBJ whole genome shotgun (WGS) entry which is preliminary data.</text>
</comment>
<dbReference type="SUPFAM" id="SSF52540">
    <property type="entry name" value="P-loop containing nucleoside triphosphate hydrolases"/>
    <property type="match status" value="1"/>
</dbReference>
<organism evidence="5 6">
    <name type="scientific">Mesobacillus boroniphilus JCM 21738</name>
    <dbReference type="NCBI Taxonomy" id="1294265"/>
    <lineage>
        <taxon>Bacteria</taxon>
        <taxon>Bacillati</taxon>
        <taxon>Bacillota</taxon>
        <taxon>Bacilli</taxon>
        <taxon>Bacillales</taxon>
        <taxon>Bacillaceae</taxon>
        <taxon>Mesobacillus</taxon>
    </lineage>
</organism>
<evidence type="ECO:0000256" key="3">
    <source>
        <dbReference type="ARBA" id="ARBA00022840"/>
    </source>
</evidence>
<dbReference type="eggNOG" id="COG1484">
    <property type="taxonomic scope" value="Bacteria"/>
</dbReference>
<keyword evidence="2" id="KW-0547">Nucleotide-binding</keyword>
<dbReference type="InterPro" id="IPR028350">
    <property type="entry name" value="DNAC/IstB-like"/>
</dbReference>
<dbReference type="InterPro" id="IPR027417">
    <property type="entry name" value="P-loop_NTPase"/>
</dbReference>